<protein>
    <submittedName>
        <fullName evidence="5">Ankyrin repeat-containing domain protein</fullName>
    </submittedName>
</protein>
<dbReference type="PANTHER" id="PTHR24198:SF165">
    <property type="entry name" value="ANKYRIN REPEAT-CONTAINING PROTEIN-RELATED"/>
    <property type="match status" value="1"/>
</dbReference>
<dbReference type="EMBL" id="ML742035">
    <property type="protein sequence ID" value="KAE8153811.1"/>
    <property type="molecule type" value="Genomic_DNA"/>
</dbReference>
<proteinExistence type="predicted"/>
<dbReference type="SUPFAM" id="SSF48403">
    <property type="entry name" value="Ankyrin repeat"/>
    <property type="match status" value="2"/>
</dbReference>
<feature type="repeat" description="ANK" evidence="3">
    <location>
        <begin position="148"/>
        <end position="180"/>
    </location>
</feature>
<dbReference type="Pfam" id="PF12796">
    <property type="entry name" value="Ank_2"/>
    <property type="match status" value="2"/>
</dbReference>
<name>A0A5N6U6R3_ASPAV</name>
<gene>
    <name evidence="5" type="ORF">BDV25DRAFT_136561</name>
</gene>
<keyword evidence="2 3" id="KW-0040">ANK repeat</keyword>
<evidence type="ECO:0000313" key="5">
    <source>
        <dbReference type="EMBL" id="KAE8153811.1"/>
    </source>
</evidence>
<keyword evidence="1" id="KW-0677">Repeat</keyword>
<reference evidence="5 6" key="1">
    <citation type="submission" date="2019-04" db="EMBL/GenBank/DDBJ databases">
        <title>Friends and foes A comparative genomics study of 23 Aspergillus species from section Flavi.</title>
        <authorList>
            <consortium name="DOE Joint Genome Institute"/>
            <person name="Kjaerbolling I."/>
            <person name="Vesth T."/>
            <person name="Frisvad J.C."/>
            <person name="Nybo J.L."/>
            <person name="Theobald S."/>
            <person name="Kildgaard S."/>
            <person name="Isbrandt T."/>
            <person name="Kuo A."/>
            <person name="Sato A."/>
            <person name="Lyhne E.K."/>
            <person name="Kogle M.E."/>
            <person name="Wiebenga A."/>
            <person name="Kun R.S."/>
            <person name="Lubbers R.J."/>
            <person name="Makela M.R."/>
            <person name="Barry K."/>
            <person name="Chovatia M."/>
            <person name="Clum A."/>
            <person name="Daum C."/>
            <person name="Haridas S."/>
            <person name="He G."/>
            <person name="LaButti K."/>
            <person name="Lipzen A."/>
            <person name="Mondo S."/>
            <person name="Riley R."/>
            <person name="Salamov A."/>
            <person name="Simmons B.A."/>
            <person name="Magnuson J.K."/>
            <person name="Henrissat B."/>
            <person name="Mortensen U.H."/>
            <person name="Larsen T.O."/>
            <person name="Devries R.P."/>
            <person name="Grigoriev I.V."/>
            <person name="Machida M."/>
            <person name="Baker S.E."/>
            <person name="Andersen M.R."/>
        </authorList>
    </citation>
    <scope>NUCLEOTIDE SEQUENCE [LARGE SCALE GENOMIC DNA]</scope>
    <source>
        <strain evidence="5 6">IBT 18842</strain>
    </source>
</reference>
<evidence type="ECO:0000256" key="4">
    <source>
        <dbReference type="SAM" id="MobiDB-lite"/>
    </source>
</evidence>
<evidence type="ECO:0000256" key="2">
    <source>
        <dbReference type="ARBA" id="ARBA00023043"/>
    </source>
</evidence>
<sequence>MLKRILDIDTEALSKLHAVKLVESFEEGRGKTYCNEEDDQENDQEDDQEDDEEDDGHVETLEYLLSYESDSSIWIKGQAAFAIGALFHHVVQMGDIPMIQTLLKYGADMEFKGDTQETLLLTAVRYRNSAAARRLIKHGAFVNAKARGGESVLHRTCKLRLASLIPMLIERGANMHARDTRGKTPLYVAMRRGDTPAKVLPLMIQRIANVSVAAETAREVIRETPYFGRLGLGGNPDQIYKTSRLDHQPINPSQLLSWAIRHNHKDAALHALEQGASVDQAFDNHDYRMLHLAVWHNRKDLVRLLLEKGARPDIRDVRGETPLSIAMMACNNEIISALLKKMEPPSFTHEQDFYSLLYAITMDRKYISLLQQWTLPDLPDRWRAYVHEAIDTRDLEIVETVLAKVPSDHQFDVSGTSEKLLDIAIRRGHLGIVELLQKRCANGPTDSDRYTSL</sequence>
<feature type="compositionally biased region" description="Acidic residues" evidence="4">
    <location>
        <begin position="35"/>
        <end position="55"/>
    </location>
</feature>
<dbReference type="OrthoDB" id="20872at2759"/>
<dbReference type="AlphaFoldDB" id="A0A5N6U6R3"/>
<dbReference type="PANTHER" id="PTHR24198">
    <property type="entry name" value="ANKYRIN REPEAT AND PROTEIN KINASE DOMAIN-CONTAINING PROTEIN"/>
    <property type="match status" value="1"/>
</dbReference>
<accession>A0A5N6U6R3</accession>
<evidence type="ECO:0000256" key="3">
    <source>
        <dbReference type="PROSITE-ProRule" id="PRU00023"/>
    </source>
</evidence>
<evidence type="ECO:0000313" key="6">
    <source>
        <dbReference type="Proteomes" id="UP000325780"/>
    </source>
</evidence>
<dbReference type="Proteomes" id="UP000325780">
    <property type="component" value="Unassembled WGS sequence"/>
</dbReference>
<feature type="repeat" description="ANK" evidence="3">
    <location>
        <begin position="181"/>
        <end position="215"/>
    </location>
</feature>
<feature type="region of interest" description="Disordered" evidence="4">
    <location>
        <begin position="30"/>
        <end position="55"/>
    </location>
</feature>
<dbReference type="InterPro" id="IPR036770">
    <property type="entry name" value="Ankyrin_rpt-contain_sf"/>
</dbReference>
<feature type="repeat" description="ANK" evidence="3">
    <location>
        <begin position="285"/>
        <end position="317"/>
    </location>
</feature>
<keyword evidence="6" id="KW-1185">Reference proteome</keyword>
<evidence type="ECO:0000256" key="1">
    <source>
        <dbReference type="ARBA" id="ARBA00022737"/>
    </source>
</evidence>
<dbReference type="InterPro" id="IPR002110">
    <property type="entry name" value="Ankyrin_rpt"/>
</dbReference>
<dbReference type="Gene3D" id="1.25.40.20">
    <property type="entry name" value="Ankyrin repeat-containing domain"/>
    <property type="match status" value="2"/>
</dbReference>
<organism evidence="5 6">
    <name type="scientific">Aspergillus avenaceus</name>
    <dbReference type="NCBI Taxonomy" id="36643"/>
    <lineage>
        <taxon>Eukaryota</taxon>
        <taxon>Fungi</taxon>
        <taxon>Dikarya</taxon>
        <taxon>Ascomycota</taxon>
        <taxon>Pezizomycotina</taxon>
        <taxon>Eurotiomycetes</taxon>
        <taxon>Eurotiomycetidae</taxon>
        <taxon>Eurotiales</taxon>
        <taxon>Aspergillaceae</taxon>
        <taxon>Aspergillus</taxon>
        <taxon>Aspergillus subgen. Circumdati</taxon>
    </lineage>
</organism>
<dbReference type="SMART" id="SM00248">
    <property type="entry name" value="ANK"/>
    <property type="match status" value="9"/>
</dbReference>
<dbReference type="PROSITE" id="PS50297">
    <property type="entry name" value="ANK_REP_REGION"/>
    <property type="match status" value="2"/>
</dbReference>
<dbReference type="PROSITE" id="PS50088">
    <property type="entry name" value="ANK_REPEAT"/>
    <property type="match status" value="3"/>
</dbReference>